<evidence type="ECO:0000256" key="1">
    <source>
        <dbReference type="ARBA" id="ARBA00038308"/>
    </source>
</evidence>
<accession>A0A364NIF9</accession>
<dbReference type="Proteomes" id="UP000250744">
    <property type="component" value="Unassembled WGS sequence"/>
</dbReference>
<evidence type="ECO:0000313" key="2">
    <source>
        <dbReference type="EMBL" id="RAU16856.1"/>
    </source>
</evidence>
<dbReference type="EMBL" id="QKRX01000015">
    <property type="protein sequence ID" value="RAU16856.1"/>
    <property type="molecule type" value="Genomic_DNA"/>
</dbReference>
<comment type="caution">
    <text evidence="2">The sequence shown here is derived from an EMBL/GenBank/DDBJ whole genome shotgun (WGS) entry which is preliminary data.</text>
</comment>
<dbReference type="InterPro" id="IPR011978">
    <property type="entry name" value="YgfB-like"/>
</dbReference>
<keyword evidence="3" id="KW-1185">Reference proteome</keyword>
<comment type="similarity">
    <text evidence="1">Belongs to the UPF0149 family.</text>
</comment>
<dbReference type="GO" id="GO:0005829">
    <property type="term" value="C:cytosol"/>
    <property type="evidence" value="ECO:0007669"/>
    <property type="project" value="TreeGrafter"/>
</dbReference>
<dbReference type="PANTHER" id="PTHR37528:SF1">
    <property type="entry name" value="UPF0149 PROTEIN YGFB"/>
    <property type="match status" value="1"/>
</dbReference>
<dbReference type="SUPFAM" id="SSF101327">
    <property type="entry name" value="YgfB-like"/>
    <property type="match status" value="1"/>
</dbReference>
<organism evidence="2 3">
    <name type="scientific">Nitrincola tibetensis</name>
    <dbReference type="NCBI Taxonomy" id="2219697"/>
    <lineage>
        <taxon>Bacteria</taxon>
        <taxon>Pseudomonadati</taxon>
        <taxon>Pseudomonadota</taxon>
        <taxon>Gammaproteobacteria</taxon>
        <taxon>Oceanospirillales</taxon>
        <taxon>Oceanospirillaceae</taxon>
        <taxon>Nitrincola</taxon>
    </lineage>
</organism>
<name>A0A364NIF9_9GAMM</name>
<dbReference type="PANTHER" id="PTHR37528">
    <property type="entry name" value="UPF0149 PROTEIN YGFB"/>
    <property type="match status" value="1"/>
</dbReference>
<sequence length="195" mass="21092">MSKDILPTELPDFDTLANALIEEGILTLSPSELHGVIAGHVAAGARFDPDTLLRMLADLTDISAFKQETSKLGLLSVYQATLLQLQSDSLAVELLLPDDDQALSDRVDALGSWCSGFLAGFGMQVATKHLSEQVNEAIQDLAQIAQIEADSEEEAGDEANFMEVAEYVRMALVLVFIDYNQPDADDSSDKPALLH</sequence>
<evidence type="ECO:0008006" key="4">
    <source>
        <dbReference type="Google" id="ProtNLM"/>
    </source>
</evidence>
<dbReference type="InterPro" id="IPR036255">
    <property type="entry name" value="YgfB-like_sf"/>
</dbReference>
<dbReference type="AlphaFoldDB" id="A0A364NIF9"/>
<gene>
    <name evidence="2" type="ORF">DN062_15790</name>
</gene>
<proteinExistence type="inferred from homology"/>
<protein>
    <recommendedName>
        <fullName evidence="4">YecA family protein</fullName>
    </recommendedName>
</protein>
<dbReference type="RefSeq" id="WP_112160264.1">
    <property type="nucleotide sequence ID" value="NZ_QKRX01000015.1"/>
</dbReference>
<dbReference type="Gene3D" id="1.20.120.740">
    <property type="entry name" value="YgfB uncharacterised protein family UPF0149, PF03695"/>
    <property type="match status" value="1"/>
</dbReference>
<dbReference type="Pfam" id="PF03695">
    <property type="entry name" value="UPF0149"/>
    <property type="match status" value="1"/>
</dbReference>
<dbReference type="OrthoDB" id="9783391at2"/>
<evidence type="ECO:0000313" key="3">
    <source>
        <dbReference type="Proteomes" id="UP000250744"/>
    </source>
</evidence>
<reference evidence="2 3" key="1">
    <citation type="submission" date="2018-06" db="EMBL/GenBank/DDBJ databases">
        <title>Nitrincola tibetense sp. nov., isolated from Lake XuguoCo on Tibetan Plateau.</title>
        <authorList>
            <person name="Xing P."/>
        </authorList>
    </citation>
    <scope>NUCLEOTIDE SEQUENCE [LARGE SCALE GENOMIC DNA]</scope>
    <source>
        <strain evidence="3">xg18</strain>
    </source>
</reference>